<evidence type="ECO:0000313" key="3">
    <source>
        <dbReference type="EMBL" id="KAK3389968.1"/>
    </source>
</evidence>
<feature type="region of interest" description="Disordered" evidence="1">
    <location>
        <begin position="166"/>
        <end position="208"/>
    </location>
</feature>
<dbReference type="Proteomes" id="UP001285441">
    <property type="component" value="Unassembled WGS sequence"/>
</dbReference>
<dbReference type="InterPro" id="IPR031348">
    <property type="entry name" value="PigL_N"/>
</dbReference>
<dbReference type="EMBL" id="JAULSW010000002">
    <property type="protein sequence ID" value="KAK3389968.1"/>
    <property type="molecule type" value="Genomic_DNA"/>
</dbReference>
<comment type="caution">
    <text evidence="3">The sequence shown here is derived from an EMBL/GenBank/DDBJ whole genome shotgun (WGS) entry which is preliminary data.</text>
</comment>
<proteinExistence type="predicted"/>
<dbReference type="AlphaFoldDB" id="A0AAE0NYB4"/>
<reference evidence="3" key="2">
    <citation type="submission" date="2023-06" db="EMBL/GenBank/DDBJ databases">
        <authorList>
            <consortium name="Lawrence Berkeley National Laboratory"/>
            <person name="Haridas S."/>
            <person name="Hensen N."/>
            <person name="Bonometti L."/>
            <person name="Westerberg I."/>
            <person name="Brannstrom I.O."/>
            <person name="Guillou S."/>
            <person name="Cros-Aarteil S."/>
            <person name="Calhoun S."/>
            <person name="Kuo A."/>
            <person name="Mondo S."/>
            <person name="Pangilinan J."/>
            <person name="Riley R."/>
            <person name="LaButti K."/>
            <person name="Andreopoulos B."/>
            <person name="Lipzen A."/>
            <person name="Chen C."/>
            <person name="Yanf M."/>
            <person name="Daum C."/>
            <person name="Ng V."/>
            <person name="Clum A."/>
            <person name="Steindorff A."/>
            <person name="Ohm R."/>
            <person name="Martin F."/>
            <person name="Silar P."/>
            <person name="Natvig D."/>
            <person name="Lalanne C."/>
            <person name="Gautier V."/>
            <person name="Ament-velasquez S.L."/>
            <person name="Kruys A."/>
            <person name="Hutchinson M.I."/>
            <person name="Powell A.J."/>
            <person name="Barry K."/>
            <person name="Miller A.N."/>
            <person name="Grigoriev I.V."/>
            <person name="Debuchy R."/>
            <person name="Gladieux P."/>
            <person name="Thoren M.H."/>
            <person name="Johannesson H."/>
        </authorList>
    </citation>
    <scope>NUCLEOTIDE SEQUENCE</scope>
    <source>
        <strain evidence="3">CBS 232.78</strain>
    </source>
</reference>
<feature type="compositionally biased region" description="Polar residues" evidence="1">
    <location>
        <begin position="166"/>
        <end position="177"/>
    </location>
</feature>
<evidence type="ECO:0000256" key="1">
    <source>
        <dbReference type="SAM" id="MobiDB-lite"/>
    </source>
</evidence>
<keyword evidence="4" id="KW-1185">Reference proteome</keyword>
<feature type="non-terminal residue" evidence="3">
    <location>
        <position position="208"/>
    </location>
</feature>
<organism evidence="3 4">
    <name type="scientific">Podospora didyma</name>
    <dbReference type="NCBI Taxonomy" id="330526"/>
    <lineage>
        <taxon>Eukaryota</taxon>
        <taxon>Fungi</taxon>
        <taxon>Dikarya</taxon>
        <taxon>Ascomycota</taxon>
        <taxon>Pezizomycotina</taxon>
        <taxon>Sordariomycetes</taxon>
        <taxon>Sordariomycetidae</taxon>
        <taxon>Sordariales</taxon>
        <taxon>Podosporaceae</taxon>
        <taxon>Podospora</taxon>
    </lineage>
</organism>
<accession>A0AAE0NYB4</accession>
<sequence length="208" mass="23202">MDPLSIAASVVALIGITESTGAGLRTLWTLRQAPTHLQTLQNEVTDFRAILTFVRDALEDLREARPKSELYLLQSAVDRGAKVVRELQDLIVTRLSKPDNNGGAPSVRRRGFLRPERIDRMCQSLRDARMGLGNALTAINYLQLRHTLPSFHLAIQSITVVDQMPASESKSASQFSEPNPPLKSFHRSPTLPPYEEKSSPRFESTELI</sequence>
<gene>
    <name evidence="3" type="ORF">B0H63DRAFT_507420</name>
</gene>
<dbReference type="Pfam" id="PF17111">
    <property type="entry name" value="PigL_N"/>
    <property type="match status" value="1"/>
</dbReference>
<reference evidence="3" key="1">
    <citation type="journal article" date="2023" name="Mol. Phylogenet. Evol.">
        <title>Genome-scale phylogeny and comparative genomics of the fungal order Sordariales.</title>
        <authorList>
            <person name="Hensen N."/>
            <person name="Bonometti L."/>
            <person name="Westerberg I."/>
            <person name="Brannstrom I.O."/>
            <person name="Guillou S."/>
            <person name="Cros-Aarteil S."/>
            <person name="Calhoun S."/>
            <person name="Haridas S."/>
            <person name="Kuo A."/>
            <person name="Mondo S."/>
            <person name="Pangilinan J."/>
            <person name="Riley R."/>
            <person name="LaButti K."/>
            <person name="Andreopoulos B."/>
            <person name="Lipzen A."/>
            <person name="Chen C."/>
            <person name="Yan M."/>
            <person name="Daum C."/>
            <person name="Ng V."/>
            <person name="Clum A."/>
            <person name="Steindorff A."/>
            <person name="Ohm R.A."/>
            <person name="Martin F."/>
            <person name="Silar P."/>
            <person name="Natvig D.O."/>
            <person name="Lalanne C."/>
            <person name="Gautier V."/>
            <person name="Ament-Velasquez S.L."/>
            <person name="Kruys A."/>
            <person name="Hutchinson M.I."/>
            <person name="Powell A.J."/>
            <person name="Barry K."/>
            <person name="Miller A.N."/>
            <person name="Grigoriev I.V."/>
            <person name="Debuchy R."/>
            <person name="Gladieux P."/>
            <person name="Hiltunen Thoren M."/>
            <person name="Johannesson H."/>
        </authorList>
    </citation>
    <scope>NUCLEOTIDE SEQUENCE</scope>
    <source>
        <strain evidence="3">CBS 232.78</strain>
    </source>
</reference>
<feature type="compositionally biased region" description="Basic and acidic residues" evidence="1">
    <location>
        <begin position="194"/>
        <end position="208"/>
    </location>
</feature>
<name>A0AAE0NYB4_9PEZI</name>
<protein>
    <recommendedName>
        <fullName evidence="2">Azaphilone pigments biosynthesis cluster protein L N-terminal domain-containing protein</fullName>
    </recommendedName>
</protein>
<evidence type="ECO:0000313" key="4">
    <source>
        <dbReference type="Proteomes" id="UP001285441"/>
    </source>
</evidence>
<feature type="domain" description="Azaphilone pigments biosynthesis cluster protein L N-terminal" evidence="2">
    <location>
        <begin position="1"/>
        <end position="101"/>
    </location>
</feature>
<evidence type="ECO:0000259" key="2">
    <source>
        <dbReference type="Pfam" id="PF17111"/>
    </source>
</evidence>